<evidence type="ECO:0000313" key="2">
    <source>
        <dbReference type="EMBL" id="MDQ0371766.1"/>
    </source>
</evidence>
<dbReference type="Proteomes" id="UP001239626">
    <property type="component" value="Unassembled WGS sequence"/>
</dbReference>
<proteinExistence type="predicted"/>
<sequence length="89" mass="8585">MTATSTTATTTAKGGLALLGVVVACAVACSLPLLAGAGVLASVAAFTTGFGWVAVALLVLAGAAATTWWVRRRRQQAAAASCECGGGCG</sequence>
<dbReference type="EMBL" id="JAUSVB010000001">
    <property type="protein sequence ID" value="MDQ0371766.1"/>
    <property type="molecule type" value="Genomic_DNA"/>
</dbReference>
<reference evidence="2 3" key="1">
    <citation type="submission" date="2023-07" db="EMBL/GenBank/DDBJ databases">
        <title>Sorghum-associated microbial communities from plants grown in Nebraska, USA.</title>
        <authorList>
            <person name="Schachtman D."/>
        </authorList>
    </citation>
    <scope>NUCLEOTIDE SEQUENCE [LARGE SCALE GENOMIC DNA]</scope>
    <source>
        <strain evidence="2 3">BE332</strain>
    </source>
</reference>
<comment type="caution">
    <text evidence="2">The sequence shown here is derived from an EMBL/GenBank/DDBJ whole genome shotgun (WGS) entry which is preliminary data.</text>
</comment>
<organism evidence="2 3">
    <name type="scientific">Cellulomonas humilata</name>
    <dbReference type="NCBI Taxonomy" id="144055"/>
    <lineage>
        <taxon>Bacteria</taxon>
        <taxon>Bacillati</taxon>
        <taxon>Actinomycetota</taxon>
        <taxon>Actinomycetes</taxon>
        <taxon>Micrococcales</taxon>
        <taxon>Cellulomonadaceae</taxon>
        <taxon>Cellulomonas</taxon>
    </lineage>
</organism>
<accession>A0ABU0E9I7</accession>
<evidence type="ECO:0000313" key="3">
    <source>
        <dbReference type="Proteomes" id="UP001239626"/>
    </source>
</evidence>
<protein>
    <submittedName>
        <fullName evidence="2">Membrane protein DedA with SNARE-associated domain</fullName>
    </submittedName>
</protein>
<gene>
    <name evidence="2" type="ORF">J2X26_000063</name>
</gene>
<keyword evidence="1" id="KW-1133">Transmembrane helix</keyword>
<dbReference type="RefSeq" id="WP_307488805.1">
    <property type="nucleotide sequence ID" value="NZ_JAUSVB010000001.1"/>
</dbReference>
<keyword evidence="1" id="KW-0812">Transmembrane</keyword>
<keyword evidence="1" id="KW-0472">Membrane</keyword>
<feature type="transmembrane region" description="Helical" evidence="1">
    <location>
        <begin position="16"/>
        <end position="44"/>
    </location>
</feature>
<feature type="transmembrane region" description="Helical" evidence="1">
    <location>
        <begin position="50"/>
        <end position="70"/>
    </location>
</feature>
<name>A0ABU0E9I7_9CELL</name>
<evidence type="ECO:0000256" key="1">
    <source>
        <dbReference type="SAM" id="Phobius"/>
    </source>
</evidence>
<keyword evidence="3" id="KW-1185">Reference proteome</keyword>